<keyword evidence="4 5" id="KW-0648">Protein biosynthesis</keyword>
<dbReference type="STRING" id="1658174.A0A1J9R364"/>
<dbReference type="HAMAP" id="MF_00120">
    <property type="entry name" value="GatA"/>
    <property type="match status" value="1"/>
</dbReference>
<feature type="active site" description="Charge relay system" evidence="5">
    <location>
        <position position="63"/>
    </location>
</feature>
<keyword evidence="8" id="KW-1185">Reference proteome</keyword>
<dbReference type="AlphaFoldDB" id="A0A1J9R364"/>
<keyword evidence="3 5" id="KW-0067">ATP-binding</keyword>
<dbReference type="InterPro" id="IPR000120">
    <property type="entry name" value="Amidase"/>
</dbReference>
<comment type="similarity">
    <text evidence="5">Belongs to the amidase family. GatA subfamily.</text>
</comment>
<evidence type="ECO:0000313" key="8">
    <source>
        <dbReference type="Proteomes" id="UP000242791"/>
    </source>
</evidence>
<name>A0A1J9R364_9EURO</name>
<dbReference type="GO" id="GO:0070681">
    <property type="term" value="P:glutaminyl-tRNAGln biosynthesis via transamidation"/>
    <property type="evidence" value="ECO:0007669"/>
    <property type="project" value="UniProtKB-UniRule"/>
</dbReference>
<feature type="domain" description="Amidase" evidence="6">
    <location>
        <begin position="38"/>
        <end position="214"/>
    </location>
</feature>
<keyword evidence="2 5" id="KW-0547">Nucleotide-binding</keyword>
<feature type="active site" description="Acyl-ester intermediate" evidence="5">
    <location>
        <position position="165"/>
    </location>
</feature>
<dbReference type="EC" id="6.3.5.7" evidence="5"/>
<gene>
    <name evidence="7" type="ORF">ACJ73_06607</name>
</gene>
<evidence type="ECO:0000256" key="2">
    <source>
        <dbReference type="ARBA" id="ARBA00022741"/>
    </source>
</evidence>
<dbReference type="Gene3D" id="3.90.1300.10">
    <property type="entry name" value="Amidase signature (AS) domain"/>
    <property type="match status" value="1"/>
</dbReference>
<dbReference type="InterPro" id="IPR023631">
    <property type="entry name" value="Amidase_dom"/>
</dbReference>
<keyword evidence="5" id="KW-0496">Mitochondrion</keyword>
<comment type="function">
    <text evidence="5">Allows the formation of correctly charged Gln-tRNA(Gln) through the transamidation of misacylated Glu-tRNA(Gln) in the mitochondria. The reaction takes place in the presence of glutamine and ATP through an activated gamma-phospho-Glu-tRNA(Gln).</text>
</comment>
<evidence type="ECO:0000259" key="6">
    <source>
        <dbReference type="Pfam" id="PF01425"/>
    </source>
</evidence>
<evidence type="ECO:0000256" key="1">
    <source>
        <dbReference type="ARBA" id="ARBA00022598"/>
    </source>
</evidence>
<evidence type="ECO:0000313" key="7">
    <source>
        <dbReference type="EMBL" id="OJD22053.1"/>
    </source>
</evidence>
<protein>
    <recommendedName>
        <fullName evidence="5">Glutamyl-tRNA(Gln) amidotransferase subunit A, mitochondrial</fullName>
        <shortName evidence="5">Glu-AdT subunit A</shortName>
        <ecNumber evidence="5">6.3.5.7</ecNumber>
    </recommendedName>
</protein>
<evidence type="ECO:0000256" key="5">
    <source>
        <dbReference type="HAMAP-Rule" id="MF_03150"/>
    </source>
</evidence>
<sequence>MSLLREAERCLANQKTYASLNAFITPLHHTGPGPWRDRVRDADARRERGAVKSPLDGKLVAIKDNICTRDMPTTCASRILETYTSPFNATVVESLEKAGAILGGKTNLDEFGMGSYSMNSYFGPVSNVTEAGREPISPGGSSGGSAIAVATGQCYAALGTDTGGSVRLPAAYTGTVGFKPSYGLVSRFGVVAYANSLDTVGVLGSNISTIREVFGMSQLPHHPQPKINSHHIPPNKHIPETINHPDPHDPTNLTPPTRNRLTTAFTTRRSSPSRLRIGIPTECNIHELSPAVRTAWQRSITHLHHLGHTIHPVSLPATKQALAAYYVLAPAEASSNLARYDGVRYGTRNTSAPDNAGPGGYLYARTRGEGFGSEVRRRVLLGAFSLSADAIDNYFLQAQRVRRLVQGDFERVFRVGNPLLPVKANTHAVDEGWEGKGKNCVNKDAGVDVLVVPTAPTLPPTVESLKRATSVEKYMNDVFTVPASLAGLPALSVPVPVQVQARGLQRDGDGDSGGTFGSVGIQVIGQFGDDEMVLSVGEMLEGLGVE</sequence>
<reference evidence="7 8" key="1">
    <citation type="submission" date="2015-08" db="EMBL/GenBank/DDBJ databases">
        <title>Emmonsia species relationships and genome sequence.</title>
        <authorList>
            <person name="Cuomo C.A."/>
            <person name="Schwartz I.S."/>
            <person name="Kenyon C."/>
            <person name="De Hoog G.S."/>
            <person name="Govender N.P."/>
            <person name="Botha A."/>
            <person name="Moreno L."/>
            <person name="De Vries M."/>
            <person name="Munoz J.F."/>
            <person name="Stielow J.B."/>
        </authorList>
    </citation>
    <scope>NUCLEOTIDE SEQUENCE [LARGE SCALE GENOMIC DNA]</scope>
    <source>
        <strain evidence="7 8">EI222</strain>
    </source>
</reference>
<dbReference type="Proteomes" id="UP000242791">
    <property type="component" value="Unassembled WGS sequence"/>
</dbReference>
<dbReference type="GO" id="GO:0030956">
    <property type="term" value="C:glutamyl-tRNA(Gln) amidotransferase complex"/>
    <property type="evidence" value="ECO:0007669"/>
    <property type="project" value="UniProtKB-UniRule"/>
</dbReference>
<dbReference type="InterPro" id="IPR004412">
    <property type="entry name" value="GatA"/>
</dbReference>
<dbReference type="GO" id="GO:0005524">
    <property type="term" value="F:ATP binding"/>
    <property type="evidence" value="ECO:0007669"/>
    <property type="project" value="UniProtKB-KW"/>
</dbReference>
<evidence type="ECO:0000256" key="4">
    <source>
        <dbReference type="ARBA" id="ARBA00022917"/>
    </source>
</evidence>
<accession>A0A1J9R364</accession>
<keyword evidence="7" id="KW-0808">Transferase</keyword>
<evidence type="ECO:0000256" key="3">
    <source>
        <dbReference type="ARBA" id="ARBA00022840"/>
    </source>
</evidence>
<keyword evidence="1 5" id="KW-0436">Ligase</keyword>
<dbReference type="PANTHER" id="PTHR11895:SF7">
    <property type="entry name" value="GLUTAMYL-TRNA(GLN) AMIDOTRANSFERASE SUBUNIT A, MITOCHONDRIAL"/>
    <property type="match status" value="1"/>
</dbReference>
<dbReference type="InterPro" id="IPR036928">
    <property type="entry name" value="AS_sf"/>
</dbReference>
<dbReference type="OrthoDB" id="421993at2759"/>
<feature type="active site" description="Charge relay system" evidence="5">
    <location>
        <position position="141"/>
    </location>
</feature>
<dbReference type="GO" id="GO:0016740">
    <property type="term" value="F:transferase activity"/>
    <property type="evidence" value="ECO:0007669"/>
    <property type="project" value="UniProtKB-KW"/>
</dbReference>
<dbReference type="EMBL" id="LGTZ01001187">
    <property type="protein sequence ID" value="OJD22053.1"/>
    <property type="molecule type" value="Genomic_DNA"/>
</dbReference>
<feature type="domain" description="Amidase" evidence="6">
    <location>
        <begin position="241"/>
        <end position="534"/>
    </location>
</feature>
<dbReference type="VEuPathDB" id="FungiDB:ACJ73_06607"/>
<comment type="subunit">
    <text evidence="5">Subunit of the heterotrimeric GatCAB amidotransferase (AdT) complex, composed of A, B and C subunits.</text>
</comment>
<dbReference type="GO" id="GO:0005739">
    <property type="term" value="C:mitochondrion"/>
    <property type="evidence" value="ECO:0007669"/>
    <property type="project" value="UniProtKB-SubCell"/>
</dbReference>
<dbReference type="Pfam" id="PF01425">
    <property type="entry name" value="Amidase"/>
    <property type="match status" value="2"/>
</dbReference>
<dbReference type="GO" id="GO:0032543">
    <property type="term" value="P:mitochondrial translation"/>
    <property type="evidence" value="ECO:0007669"/>
    <property type="project" value="UniProtKB-UniRule"/>
</dbReference>
<dbReference type="PANTHER" id="PTHR11895">
    <property type="entry name" value="TRANSAMIDASE"/>
    <property type="match status" value="1"/>
</dbReference>
<proteinExistence type="inferred from homology"/>
<organism evidence="7 8">
    <name type="scientific">Blastomyces percursus</name>
    <dbReference type="NCBI Taxonomy" id="1658174"/>
    <lineage>
        <taxon>Eukaryota</taxon>
        <taxon>Fungi</taxon>
        <taxon>Dikarya</taxon>
        <taxon>Ascomycota</taxon>
        <taxon>Pezizomycotina</taxon>
        <taxon>Eurotiomycetes</taxon>
        <taxon>Eurotiomycetidae</taxon>
        <taxon>Onygenales</taxon>
        <taxon>Ajellomycetaceae</taxon>
        <taxon>Blastomyces</taxon>
    </lineage>
</organism>
<dbReference type="GO" id="GO:0050567">
    <property type="term" value="F:glutaminyl-tRNA synthase (glutamine-hydrolyzing) activity"/>
    <property type="evidence" value="ECO:0007669"/>
    <property type="project" value="UniProtKB-UniRule"/>
</dbReference>
<comment type="catalytic activity">
    <reaction evidence="5">
        <text>L-glutamyl-tRNA(Gln) + L-glutamine + ATP + H2O = L-glutaminyl-tRNA(Gln) + L-glutamate + ADP + phosphate + H(+)</text>
        <dbReference type="Rhea" id="RHEA:17521"/>
        <dbReference type="Rhea" id="RHEA-COMP:9681"/>
        <dbReference type="Rhea" id="RHEA-COMP:9684"/>
        <dbReference type="ChEBI" id="CHEBI:15377"/>
        <dbReference type="ChEBI" id="CHEBI:15378"/>
        <dbReference type="ChEBI" id="CHEBI:29985"/>
        <dbReference type="ChEBI" id="CHEBI:30616"/>
        <dbReference type="ChEBI" id="CHEBI:43474"/>
        <dbReference type="ChEBI" id="CHEBI:58359"/>
        <dbReference type="ChEBI" id="CHEBI:78520"/>
        <dbReference type="ChEBI" id="CHEBI:78521"/>
        <dbReference type="ChEBI" id="CHEBI:456216"/>
        <dbReference type="EC" id="6.3.5.7"/>
    </reaction>
</comment>
<comment type="subcellular location">
    <subcellularLocation>
        <location evidence="5">Mitochondrion</location>
    </subcellularLocation>
</comment>
<dbReference type="SUPFAM" id="SSF75304">
    <property type="entry name" value="Amidase signature (AS) enzymes"/>
    <property type="match status" value="1"/>
</dbReference>
<comment type="caution">
    <text evidence="7">The sequence shown here is derived from an EMBL/GenBank/DDBJ whole genome shotgun (WGS) entry which is preliminary data.</text>
</comment>